<dbReference type="Proteomes" id="UP000639606">
    <property type="component" value="Unassembled WGS sequence"/>
</dbReference>
<name>A0A918AYI7_9PSEU</name>
<dbReference type="EMBL" id="BMRG01000051">
    <property type="protein sequence ID" value="GGP88404.1"/>
    <property type="molecule type" value="Genomic_DNA"/>
</dbReference>
<sequence>MSEMMFGVENAEDTTPETRSAALEGLDERLIDQLVGQARVGGLKLTGGGRSAAAVDQAAVGVRAGG</sequence>
<keyword evidence="2" id="KW-1185">Reference proteome</keyword>
<evidence type="ECO:0000313" key="2">
    <source>
        <dbReference type="Proteomes" id="UP000639606"/>
    </source>
</evidence>
<proteinExistence type="predicted"/>
<gene>
    <name evidence="1" type="ORF">GCM10010185_72100</name>
</gene>
<evidence type="ECO:0000313" key="1">
    <source>
        <dbReference type="EMBL" id="GGP88404.1"/>
    </source>
</evidence>
<reference evidence="1" key="1">
    <citation type="journal article" date="2014" name="Int. J. Syst. Evol. Microbiol.">
        <title>Complete genome sequence of Corynebacterium casei LMG S-19264T (=DSM 44701T), isolated from a smear-ripened cheese.</title>
        <authorList>
            <consortium name="US DOE Joint Genome Institute (JGI-PGF)"/>
            <person name="Walter F."/>
            <person name="Albersmeier A."/>
            <person name="Kalinowski J."/>
            <person name="Ruckert C."/>
        </authorList>
    </citation>
    <scope>NUCLEOTIDE SEQUENCE</scope>
    <source>
        <strain evidence="1">JCM 3313</strain>
    </source>
</reference>
<protein>
    <submittedName>
        <fullName evidence="1">Uncharacterized protein</fullName>
    </submittedName>
</protein>
<accession>A0A918AYI7</accession>
<reference evidence="1" key="2">
    <citation type="submission" date="2020-09" db="EMBL/GenBank/DDBJ databases">
        <authorList>
            <person name="Sun Q."/>
            <person name="Ohkuma M."/>
        </authorList>
    </citation>
    <scope>NUCLEOTIDE SEQUENCE</scope>
    <source>
        <strain evidence="1">JCM 3313</strain>
    </source>
</reference>
<comment type="caution">
    <text evidence="1">The sequence shown here is derived from an EMBL/GenBank/DDBJ whole genome shotgun (WGS) entry which is preliminary data.</text>
</comment>
<dbReference type="AlphaFoldDB" id="A0A918AYI7"/>
<organism evidence="1 2">
    <name type="scientific">Saccharothrix coeruleofusca</name>
    <dbReference type="NCBI Taxonomy" id="33919"/>
    <lineage>
        <taxon>Bacteria</taxon>
        <taxon>Bacillati</taxon>
        <taxon>Actinomycetota</taxon>
        <taxon>Actinomycetes</taxon>
        <taxon>Pseudonocardiales</taxon>
        <taxon>Pseudonocardiaceae</taxon>
        <taxon>Saccharothrix</taxon>
    </lineage>
</organism>